<gene>
    <name evidence="3" type="primary">Dsim\GD10695</name>
    <name evidence="3" type="ORF">Dsimw501_GD10695</name>
</gene>
<sequence>MEFLDPQLHSADKLCAQFEEYKKKREEAHLEMKNKVNTMFNLKADIKELNENMETLRVGMQQLDDQQKVQLHQGKLMSQSMFGTIEAAPPDEGQVPLKDDDTIPNKLLIKCEVKNCLFESCQRRIDSQLLLLHYLCDHENKEASFQRFLPVGKHERAVLSFKPTSCKNPENKVLGLLAYNAQQLLISQRQCEPYNRFLLNQHSHLEGHIPVVVLISQTYPKSALRDRRSLDSPVANSEFVFWLVTPSDGLQLNVTLSLYGRDVALKTSCVLGVRKVDNNWDADYYMAVDESYWRLTYAEVEKLSNNFRDELHLELVVTEAEGNV</sequence>
<evidence type="ECO:0000259" key="2">
    <source>
        <dbReference type="Pfam" id="PF15866"/>
    </source>
</evidence>
<dbReference type="KEGG" id="dsi:Dsimw501_GD10695"/>
<feature type="coiled-coil region" evidence="1">
    <location>
        <begin position="11"/>
        <end position="66"/>
    </location>
</feature>
<reference evidence="3" key="2">
    <citation type="submission" date="2014-06" db="EMBL/GenBank/DDBJ databases">
        <authorList>
            <person name="Hu T."/>
            <person name="Eisen M.B."/>
            <person name="Thornton K.R."/>
            <person name="Andolfatto P."/>
        </authorList>
    </citation>
    <scope>NUCLEOTIDE SEQUENCE</scope>
    <source>
        <strain evidence="3">W501</strain>
    </source>
</reference>
<evidence type="ECO:0000256" key="1">
    <source>
        <dbReference type="SAM" id="Coils"/>
    </source>
</evidence>
<dbReference type="Proteomes" id="UP000035880">
    <property type="component" value="Chromosome 2R"/>
</dbReference>
<dbReference type="InterPro" id="IPR031732">
    <property type="entry name" value="DUF4729"/>
</dbReference>
<dbReference type="EMBL" id="CM002911">
    <property type="protein sequence ID" value="KMY92607.1"/>
    <property type="molecule type" value="Genomic_DNA"/>
</dbReference>
<dbReference type="OrthoDB" id="7736976at2759"/>
<name>A0A0J9R970_DROSI</name>
<evidence type="ECO:0000313" key="3">
    <source>
        <dbReference type="EMBL" id="KMY92607.1"/>
    </source>
</evidence>
<dbReference type="Bgee" id="FBgn0182460">
    <property type="expression patterns" value="Expressed in male reproductive system and 2 other cell types or tissues"/>
</dbReference>
<protein>
    <recommendedName>
        <fullName evidence="2">DUF4729 domain-containing protein</fullName>
    </recommendedName>
</protein>
<organism evidence="3">
    <name type="scientific">Drosophila simulans</name>
    <name type="common">Fruit fly</name>
    <dbReference type="NCBI Taxonomy" id="7240"/>
    <lineage>
        <taxon>Eukaryota</taxon>
        <taxon>Metazoa</taxon>
        <taxon>Ecdysozoa</taxon>
        <taxon>Arthropoda</taxon>
        <taxon>Hexapoda</taxon>
        <taxon>Insecta</taxon>
        <taxon>Pterygota</taxon>
        <taxon>Neoptera</taxon>
        <taxon>Endopterygota</taxon>
        <taxon>Diptera</taxon>
        <taxon>Brachycera</taxon>
        <taxon>Muscomorpha</taxon>
        <taxon>Ephydroidea</taxon>
        <taxon>Drosophilidae</taxon>
        <taxon>Drosophila</taxon>
        <taxon>Sophophora</taxon>
    </lineage>
</organism>
<proteinExistence type="predicted"/>
<feature type="domain" description="DUF4729" evidence="2">
    <location>
        <begin position="115"/>
        <end position="306"/>
    </location>
</feature>
<dbReference type="Pfam" id="PF15866">
    <property type="entry name" value="DUF4729"/>
    <property type="match status" value="1"/>
</dbReference>
<reference evidence="3" key="1">
    <citation type="journal article" date="2013" name="Genome Res.">
        <title>A second-generation assembly of the Drosophila simulans genome provides new insights into patterns of lineage-specific divergence.</title>
        <authorList>
            <person name="Hu T.T."/>
            <person name="Eisen M.B."/>
            <person name="Thornton K.R."/>
            <person name="Andolfatto P."/>
        </authorList>
    </citation>
    <scope>NUCLEOTIDE SEQUENCE [LARGE SCALE GENOMIC DNA]</scope>
    <source>
        <strain evidence="3">W501</strain>
    </source>
</reference>
<dbReference type="AlphaFoldDB" id="A0A0J9R970"/>
<reference evidence="3" key="3">
    <citation type="submission" date="2015-04" db="EMBL/GenBank/DDBJ databases">
        <authorList>
            <consortium name="FlyBase"/>
        </authorList>
    </citation>
    <scope>NUCLEOTIDE SEQUENCE</scope>
    <source>
        <strain evidence="3">W501</strain>
    </source>
</reference>
<keyword evidence="1" id="KW-0175">Coiled coil</keyword>
<accession>A0A0J9R970</accession>